<evidence type="ECO:0008006" key="5">
    <source>
        <dbReference type="Google" id="ProtNLM"/>
    </source>
</evidence>
<accession>A0A3D9B5E2</accession>
<evidence type="ECO:0000256" key="2">
    <source>
        <dbReference type="SAM" id="SignalP"/>
    </source>
</evidence>
<dbReference type="Proteomes" id="UP000256512">
    <property type="component" value="Unassembled WGS sequence"/>
</dbReference>
<dbReference type="SUPFAM" id="SSF103647">
    <property type="entry name" value="TSP type-3 repeat"/>
    <property type="match status" value="4"/>
</dbReference>
<protein>
    <recommendedName>
        <fullName evidence="5">F5/8 type C domain-containing protein</fullName>
    </recommendedName>
</protein>
<feature type="chain" id="PRO_5017661555" description="F5/8 type C domain-containing protein" evidence="2">
    <location>
        <begin position="39"/>
        <end position="2262"/>
    </location>
</feature>
<dbReference type="Gene3D" id="4.10.1080.10">
    <property type="entry name" value="TSP type-3 repeat"/>
    <property type="match status" value="3"/>
</dbReference>
<dbReference type="PANTHER" id="PTHR10199">
    <property type="entry name" value="THROMBOSPONDIN"/>
    <property type="match status" value="1"/>
</dbReference>
<organism evidence="3 4">
    <name type="scientific">Chryseobacterium piscium</name>
    <dbReference type="NCBI Taxonomy" id="333702"/>
    <lineage>
        <taxon>Bacteria</taxon>
        <taxon>Pseudomonadati</taxon>
        <taxon>Bacteroidota</taxon>
        <taxon>Flavobacteriia</taxon>
        <taxon>Flavobacteriales</taxon>
        <taxon>Weeksellaceae</taxon>
        <taxon>Chryseobacterium group</taxon>
        <taxon>Chryseobacterium</taxon>
    </lineage>
</organism>
<keyword evidence="2" id="KW-0732">Signal</keyword>
<evidence type="ECO:0000313" key="3">
    <source>
        <dbReference type="EMBL" id="REC48815.1"/>
    </source>
</evidence>
<comment type="caution">
    <text evidence="3">The sequence shown here is derived from an EMBL/GenBank/DDBJ whole genome shotgun (WGS) entry which is preliminary data.</text>
</comment>
<keyword evidence="4" id="KW-1185">Reference proteome</keyword>
<sequence>MKSNVIKYKPMIKKTTLWRFLVCPILLLSVSSLNLLSAQTGPNDDFDGDGVINSIDIDDDNDGVPDAVESPSCYYTANEWNTLAKPAVGVSIASDLTTVSGLGNFTALGDNNNTVSAVQFVTTPAQTQNNQALFTMTFTLPVQLDAFYIKKSSTTQISGGNLMFEASNDAVTWTPLFSAASNPADATNITANGNVSLTNSNKFAVGINAGKYKYYRIRGTAANNILAGIATEFYFDFNVAKYVASFYPKATCTDANIDGDGILPHFDLDSDGDGCSDAFESGATTNMSANYQFPDIDTNNDGLVDAVDPDGDGIVNYTSTYYSYAINKNISACLDTDGDGIRDVIDIDDDNDGVLDIAEMGRACGEAIVPITSSIVVSPIGGWGSPNNTIDNSGMIGTGLSAVTTGRTTAGVDAFYFKEPSTTATITYNLSQNATLDNVVLWAPESFNHGVGDGPLKDFTVTLTYNGGLTYTSNVFTTVRPTAIDGPIYAQIFNLGQTFSNVSAIRLNILSGWADQTTNSGSGAVLDNNWVSTDGNVMDATYNLTLGEFRYGCSLQDIDTDGDGIPNRLDLDSDGDTCPDALESGVSANSGASASMSASGGSIYTGGVASGTANAYVGNGTPSQYGANGYFNGIETSSESGVYNAVSTYAQYGLSLTVNACADTDGDGILDLVDIDDDNDGILDIIEETCTTPTTSDKTNVIVTKPTTINFNFAAGKILYNLVDGADGTNYVIGNPSGTLTNSEWFRVEFSLPRILTYWEIGHYSGQTLFTGSTTYKVQGSNDAITWTDVTGTLSYTNNQTGLSTQANSNIAQFPNNRTAYKFYRYYGLATVTASNGNATEFYFKEISCTDLDTDNDGIPNRLDLDSDGDTCPDAKESGVSLTSGASGSMSTSGGSIYTGGIASGTANAYVGNGTPSQYGTNGFFNGIETAVDNGTYNSSYTYQYANNNVLNACVDTDGDGVGDLIDIDDDNDGVLDTLEQNCPNGSKTGTIVTKPATINYTFSGAQTLANLVDGTDSNTLVNISPTGTLNNAEWFRVEFPYARILSSWEVAHFSGQTLFSTTSTYKVQGSNDASVWTDLTGTLTYSRTQNGQSTQANNSNVADFSSNLTAYKYYRYFGISGSTGGGWATEFYFKDGACLDIDTDGDLIPNRLDLDSDGDGCPDALEAGVSVNAGAFTSMSASGGGIYTGGIPSGTANAYVGNGTPAQYGSNGFFNGIETAVDNGIYNGSYTYSLYALSLGQNVCTDTDGDNVPDVFDLDDDNDGVLDKVECPTLFTNMATGGGFSTDAAALPNWYTATASATLPIAEPFTPTVITFSNPMGVANYGIGGGNQVNSQLTGGLFDSLDGENTATGVQYVLQEGDPIHPVINKLSNALFVGVPYNYSFDLGNRASGSATKYIVMLYNADTKMAEKIITSGALNTIPAVGATPSYKNFTGSFIPAASANYYLLFYPSVSGNTESDFVIDRVAVAGAGAGACDIDNDGIPNYLDLDSDGDGCPDTKEAILYNHATEASIAGDVKNGSGGVVTSTVNTPNAMVPGPYGNNGFADALQSASNPDAYKYVYTYLFVATDANVSTCDNKFLYDIDSDDDGIPDAVESPSCFYTEAQAMDITEGVTSDFGWTIANPLSKTYDDITLATNYGEISAPTATSIQNKALITFDLPVIDAAFINSITLNVGLSFGAGKWKLQGLNMMTNVWTDLSAAAGQALSAGTIVFNNTLQNNTRYHSYRIIGVDNINIANAARLIEFSIQYKNYNASYHRTKMGCSSDADGDGVPNYIDRDSDGDGCPDAVEAGIPLSKLVPGDFFNTGGTVSGAHVTVGGNYGDNGLGDDVETAPDSGIVNYTSTYTQYATNKTLNFCTDTDGDSVPDLIDLDDDNDGILDTTECTYPALPTTTSTADIFAIWSNTTTAAGTNGAPTYLTSVGSWTSGAGLTAAISGGVINISNVNGSTLGDAFGANEYLEHPFTTTADNYNSLYYIRSSASNATNYHWAMLISDDNFVTYTILNIDMLRNATGVAINDINDYQLKPSTAYKVRTYYWGAPAFTFDEFTMFGYSECDTDNDGVPNRLDLDSDGDGCTDAIEAGTAAQAGTGNTSAGTVVNTSGTQTGVANAIVGNNTPAAYGANGFYNGIENNDTAAATYLGTYTYASAINAVISSCFCYRPAVTAGTILDTPQGITSLQRAGADNDNWPMVRKGAWTALESKTKGFVPNRLTAQQITDIPAANLVEGMMVYNTSLNCLYINTDGTPTGWKCFNTQACPN</sequence>
<gene>
    <name evidence="3" type="ORF">DRF62_19650</name>
</gene>
<dbReference type="GO" id="GO:0005509">
    <property type="term" value="F:calcium ion binding"/>
    <property type="evidence" value="ECO:0007669"/>
    <property type="project" value="InterPro"/>
</dbReference>
<dbReference type="InterPro" id="IPR018247">
    <property type="entry name" value="EF_Hand_1_Ca_BS"/>
</dbReference>
<feature type="region of interest" description="Disordered" evidence="1">
    <location>
        <begin position="866"/>
        <end position="890"/>
    </location>
</feature>
<evidence type="ECO:0000313" key="4">
    <source>
        <dbReference type="Proteomes" id="UP000256512"/>
    </source>
</evidence>
<name>A0A3D9B5E2_9FLAO</name>
<reference evidence="3 4" key="1">
    <citation type="journal article" date="2006" name="Int. J. Syst. Evol. Microbiol.">
        <title>Chryseobacterium piscium sp. nov., isolated from fish of the South Atlantic Ocean off South Africa.</title>
        <authorList>
            <person name="de Beer H."/>
            <person name="Hugo C.J."/>
            <person name="Jooste P.J."/>
            <person name="Vancanneyt M."/>
            <person name="Coenye T."/>
            <person name="Vandamme P."/>
        </authorList>
    </citation>
    <scope>NUCLEOTIDE SEQUENCE [LARGE SCALE GENOMIC DNA]</scope>
    <source>
        <strain evidence="3 4">CCUG 51923</strain>
    </source>
</reference>
<dbReference type="EMBL" id="QNVS01000112">
    <property type="protein sequence ID" value="REC48815.1"/>
    <property type="molecule type" value="Genomic_DNA"/>
</dbReference>
<dbReference type="InterPro" id="IPR028974">
    <property type="entry name" value="TSP_type-3_rpt"/>
</dbReference>
<dbReference type="Gene3D" id="2.60.120.260">
    <property type="entry name" value="Galactose-binding domain-like"/>
    <property type="match status" value="1"/>
</dbReference>
<proteinExistence type="predicted"/>
<evidence type="ECO:0000256" key="1">
    <source>
        <dbReference type="SAM" id="MobiDB-lite"/>
    </source>
</evidence>
<feature type="signal peptide" evidence="2">
    <location>
        <begin position="1"/>
        <end position="38"/>
    </location>
</feature>
<dbReference type="PROSITE" id="PS00018">
    <property type="entry name" value="EF_HAND_1"/>
    <property type="match status" value="1"/>
</dbReference>